<organism evidence="1 2">
    <name type="scientific">Monilinia fructicola</name>
    <name type="common">Brown rot fungus</name>
    <name type="synonym">Ciboria fructicola</name>
    <dbReference type="NCBI Taxonomy" id="38448"/>
    <lineage>
        <taxon>Eukaryota</taxon>
        <taxon>Fungi</taxon>
        <taxon>Dikarya</taxon>
        <taxon>Ascomycota</taxon>
        <taxon>Pezizomycotina</taxon>
        <taxon>Leotiomycetes</taxon>
        <taxon>Helotiales</taxon>
        <taxon>Sclerotiniaceae</taxon>
        <taxon>Monilinia</taxon>
    </lineage>
</organism>
<comment type="caution">
    <text evidence="1">The sequence shown here is derived from an EMBL/GenBank/DDBJ whole genome shotgun (WGS) entry which is preliminary data.</text>
</comment>
<protein>
    <submittedName>
        <fullName evidence="1">Uncharacterized protein</fullName>
    </submittedName>
</protein>
<dbReference type="AlphaFoldDB" id="A0A5M9JU61"/>
<evidence type="ECO:0000313" key="2">
    <source>
        <dbReference type="Proteomes" id="UP000322873"/>
    </source>
</evidence>
<reference evidence="1 2" key="1">
    <citation type="submission" date="2019-06" db="EMBL/GenBank/DDBJ databases">
        <title>Genome Sequence of the Brown Rot Fungal Pathogen Monilinia fructicola.</title>
        <authorList>
            <person name="De Miccolis Angelini R.M."/>
            <person name="Landi L."/>
            <person name="Abate D."/>
            <person name="Pollastro S."/>
            <person name="Romanazzi G."/>
            <person name="Faretra F."/>
        </authorList>
    </citation>
    <scope>NUCLEOTIDE SEQUENCE [LARGE SCALE GENOMIC DNA]</scope>
    <source>
        <strain evidence="1 2">Mfrc123</strain>
    </source>
</reference>
<dbReference type="EMBL" id="VICG01000005">
    <property type="protein sequence ID" value="KAA8572227.1"/>
    <property type="molecule type" value="Genomic_DNA"/>
</dbReference>
<gene>
    <name evidence="1" type="ORF">EYC84_002132</name>
</gene>
<accession>A0A5M9JU61</accession>
<name>A0A5M9JU61_MONFR</name>
<evidence type="ECO:0000313" key="1">
    <source>
        <dbReference type="EMBL" id="KAA8572227.1"/>
    </source>
</evidence>
<proteinExistence type="predicted"/>
<sequence>MYDVGCLDELNHFHFSLDISEYLHPLFSNLEKDIALVFNARSFVLRYSLLSVSTSSIQMSIIYDLSICGLLC</sequence>
<dbReference type="Proteomes" id="UP000322873">
    <property type="component" value="Unassembled WGS sequence"/>
</dbReference>
<keyword evidence="2" id="KW-1185">Reference proteome</keyword>